<dbReference type="PANTHER" id="PTHR42709">
    <property type="entry name" value="ALKALINE PHOSPHATASE LIKE PROTEIN"/>
    <property type="match status" value="1"/>
</dbReference>
<evidence type="ECO:0000313" key="3">
    <source>
        <dbReference type="EMBL" id="MDQ8194886.1"/>
    </source>
</evidence>
<keyword evidence="1" id="KW-0812">Transmembrane</keyword>
<feature type="transmembrane region" description="Helical" evidence="1">
    <location>
        <begin position="108"/>
        <end position="129"/>
    </location>
</feature>
<accession>A0ABU1AM93</accession>
<dbReference type="Proteomes" id="UP001243717">
    <property type="component" value="Unassembled WGS sequence"/>
</dbReference>
<sequence>MMHRLSDFFKERANSSQAQLSFMGVASFLESTIIPIPLEALLIPYYHRHRDSLWRTALVVTVACLLGASAFYGIGMLAMDSWGRSIIELLSSPSGFESLKESLNQHGFWLILAAGISPIPFQIAMLGAGAVDYSYLYFILAATLARGIRYFGLALLVKYYGERALEVWNKNKIKASVIALLLLGCIYGLGRWLESTLMQSP</sequence>
<evidence type="ECO:0000313" key="4">
    <source>
        <dbReference type="Proteomes" id="UP001243717"/>
    </source>
</evidence>
<protein>
    <submittedName>
        <fullName evidence="3">VTT domain-containing protein</fullName>
    </submittedName>
</protein>
<feature type="transmembrane region" description="Helical" evidence="1">
    <location>
        <begin position="20"/>
        <end position="46"/>
    </location>
</feature>
<proteinExistence type="predicted"/>
<dbReference type="EMBL" id="JARXIC010000015">
    <property type="protein sequence ID" value="MDQ8194886.1"/>
    <property type="molecule type" value="Genomic_DNA"/>
</dbReference>
<reference evidence="3 4" key="1">
    <citation type="submission" date="2023-04" db="EMBL/GenBank/DDBJ databases">
        <title>A novel bacteria isolated from coastal sediment.</title>
        <authorList>
            <person name="Liu X.-J."/>
            <person name="Du Z.-J."/>
        </authorList>
    </citation>
    <scope>NUCLEOTIDE SEQUENCE [LARGE SCALE GENOMIC DNA]</scope>
    <source>
        <strain evidence="3 4">SDUM461004</strain>
    </source>
</reference>
<keyword evidence="4" id="KW-1185">Reference proteome</keyword>
<dbReference type="PANTHER" id="PTHR42709:SF11">
    <property type="entry name" value="DEDA FAMILY PROTEIN"/>
    <property type="match status" value="1"/>
</dbReference>
<dbReference type="InterPro" id="IPR051311">
    <property type="entry name" value="DedA_domain"/>
</dbReference>
<evidence type="ECO:0000256" key="1">
    <source>
        <dbReference type="SAM" id="Phobius"/>
    </source>
</evidence>
<comment type="caution">
    <text evidence="3">The sequence shown here is derived from an EMBL/GenBank/DDBJ whole genome shotgun (WGS) entry which is preliminary data.</text>
</comment>
<feature type="domain" description="VTT" evidence="2">
    <location>
        <begin position="53"/>
        <end position="157"/>
    </location>
</feature>
<keyword evidence="1" id="KW-1133">Transmembrane helix</keyword>
<evidence type="ECO:0000259" key="2">
    <source>
        <dbReference type="Pfam" id="PF09335"/>
    </source>
</evidence>
<organism evidence="3 4">
    <name type="scientific">Thalassobacterium sedimentorum</name>
    <dbReference type="NCBI Taxonomy" id="3041258"/>
    <lineage>
        <taxon>Bacteria</taxon>
        <taxon>Pseudomonadati</taxon>
        <taxon>Verrucomicrobiota</taxon>
        <taxon>Opitutia</taxon>
        <taxon>Puniceicoccales</taxon>
        <taxon>Coraliomargaritaceae</taxon>
        <taxon>Thalassobacterium</taxon>
    </lineage>
</organism>
<feature type="transmembrane region" description="Helical" evidence="1">
    <location>
        <begin position="173"/>
        <end position="193"/>
    </location>
</feature>
<dbReference type="RefSeq" id="WP_308985350.1">
    <property type="nucleotide sequence ID" value="NZ_JARXIC010000015.1"/>
</dbReference>
<dbReference type="Pfam" id="PF09335">
    <property type="entry name" value="VTT_dom"/>
    <property type="match status" value="1"/>
</dbReference>
<keyword evidence="1" id="KW-0472">Membrane</keyword>
<feature type="transmembrane region" description="Helical" evidence="1">
    <location>
        <begin position="52"/>
        <end position="74"/>
    </location>
</feature>
<gene>
    <name evidence="3" type="ORF">QEH59_10645</name>
</gene>
<name>A0ABU1AM93_9BACT</name>
<dbReference type="InterPro" id="IPR032816">
    <property type="entry name" value="VTT_dom"/>
</dbReference>
<feature type="transmembrane region" description="Helical" evidence="1">
    <location>
        <begin position="135"/>
        <end position="161"/>
    </location>
</feature>